<proteinExistence type="inferred from homology"/>
<dbReference type="InterPro" id="IPR038501">
    <property type="entry name" value="Spore_GerAC_C_sf"/>
</dbReference>
<evidence type="ECO:0000313" key="11">
    <source>
        <dbReference type="EMBL" id="CEJ09675.1"/>
    </source>
</evidence>
<keyword evidence="12" id="KW-1185">Reference proteome</keyword>
<feature type="domain" description="Spore germination protein N-terminal" evidence="9">
    <location>
        <begin position="25"/>
        <end position="196"/>
    </location>
</feature>
<dbReference type="PANTHER" id="PTHR35789">
    <property type="entry name" value="SPORE GERMINATION PROTEIN B3"/>
    <property type="match status" value="1"/>
</dbReference>
<keyword evidence="6" id="KW-0564">Palmitate</keyword>
<dbReference type="EMBL" id="LR746496">
    <property type="protein sequence ID" value="CAA7603332.1"/>
    <property type="molecule type" value="Genomic_DNA"/>
</dbReference>
<dbReference type="NCBIfam" id="TIGR02887">
    <property type="entry name" value="spore_ger_x_C"/>
    <property type="match status" value="1"/>
</dbReference>
<dbReference type="InterPro" id="IPR057336">
    <property type="entry name" value="GerAC_N"/>
</dbReference>
<evidence type="ECO:0000256" key="5">
    <source>
        <dbReference type="ARBA" id="ARBA00023136"/>
    </source>
</evidence>
<dbReference type="GO" id="GO:0009847">
    <property type="term" value="P:spore germination"/>
    <property type="evidence" value="ECO:0007669"/>
    <property type="project" value="InterPro"/>
</dbReference>
<evidence type="ECO:0000256" key="6">
    <source>
        <dbReference type="ARBA" id="ARBA00023139"/>
    </source>
</evidence>
<evidence type="ECO:0000256" key="1">
    <source>
        <dbReference type="ARBA" id="ARBA00004635"/>
    </source>
</evidence>
<dbReference type="AlphaFoldDB" id="A0A8S0WIG7"/>
<dbReference type="InterPro" id="IPR008844">
    <property type="entry name" value="Spore_GerAC-like"/>
</dbReference>
<reference evidence="10" key="2">
    <citation type="submission" date="2020-01" db="EMBL/GenBank/DDBJ databases">
        <authorList>
            <person name="Hornung B."/>
        </authorList>
    </citation>
    <scope>NUCLEOTIDE SEQUENCE</scope>
    <source>
        <strain evidence="10">PacBioINE</strain>
    </source>
</reference>
<gene>
    <name evidence="10" type="ORF">DEACI_4155</name>
    <name evidence="11" type="ORF">DEACI_4160</name>
</gene>
<organism evidence="10">
    <name type="scientific">Acididesulfobacillus acetoxydans</name>
    <dbReference type="NCBI Taxonomy" id="1561005"/>
    <lineage>
        <taxon>Bacteria</taxon>
        <taxon>Bacillati</taxon>
        <taxon>Bacillota</taxon>
        <taxon>Clostridia</taxon>
        <taxon>Eubacteriales</taxon>
        <taxon>Peptococcaceae</taxon>
        <taxon>Acididesulfobacillus</taxon>
    </lineage>
</organism>
<dbReference type="InterPro" id="IPR046953">
    <property type="entry name" value="Spore_GerAC-like_C"/>
</dbReference>
<comment type="similarity">
    <text evidence="2">Belongs to the GerABKC lipoprotein family.</text>
</comment>
<evidence type="ECO:0000313" key="10">
    <source>
        <dbReference type="EMBL" id="CAA7603332.1"/>
    </source>
</evidence>
<evidence type="ECO:0000259" key="8">
    <source>
        <dbReference type="Pfam" id="PF05504"/>
    </source>
</evidence>
<dbReference type="Gene3D" id="3.30.300.210">
    <property type="entry name" value="Nutrient germinant receptor protein C, domain 3"/>
    <property type="match status" value="1"/>
</dbReference>
<dbReference type="GO" id="GO:0016020">
    <property type="term" value="C:membrane"/>
    <property type="evidence" value="ECO:0007669"/>
    <property type="project" value="UniProtKB-SubCell"/>
</dbReference>
<dbReference type="Proteomes" id="UP000836597">
    <property type="component" value="Chromosome"/>
</dbReference>
<keyword evidence="3" id="KW-0309">Germination</keyword>
<keyword evidence="4" id="KW-0732">Signal</keyword>
<dbReference type="PANTHER" id="PTHR35789:SF1">
    <property type="entry name" value="SPORE GERMINATION PROTEIN B3"/>
    <property type="match status" value="1"/>
</dbReference>
<dbReference type="KEGG" id="aacx:DEACI_4155"/>
<dbReference type="Gene3D" id="6.20.190.10">
    <property type="entry name" value="Nutrient germinant receptor protein C, domain 1"/>
    <property type="match status" value="1"/>
</dbReference>
<dbReference type="Pfam" id="PF05504">
    <property type="entry name" value="Spore_GerAC"/>
    <property type="match status" value="1"/>
</dbReference>
<sequence length="397" mass="43433">MKKRIATFLLLLLILISFLEGCWSRTELNELAIVLGAGVDLTTSGQIQLTLQIAIPKAFAGGEGGGGKGKEAASWVISAEGKTIDEAEGYLAKKVPRKIYWGNCNILVIGDQMARKGICPVTDFFLREGQTRESMSIIVTKGKAKDFLETSSVLANTSVQAVEVLSRRNSGYSVPLWEFAEMLENKGVEPVASWVSIQQTGSTPGADKGNSPADNQAVFSGVAVFKGDKLIGWLNANETMGLLWLKGETMKGTITVPSPAEPDKMISIQIRQGSTEVIPEYDGKNLFFKVNLKVEGDVLDEQSHEDLTKTDKIKALEEEMAAEVKKRTTAVLEKAQREYGVDIFGFGNAFHRSYKVDWRGLKDRWDEKFTQAKVKISVEAHVRDIGLLGKGVNAVGQ</sequence>
<evidence type="ECO:0000256" key="7">
    <source>
        <dbReference type="ARBA" id="ARBA00023288"/>
    </source>
</evidence>
<keyword evidence="5" id="KW-0472">Membrane</keyword>
<evidence type="ECO:0000313" key="12">
    <source>
        <dbReference type="Proteomes" id="UP001071230"/>
    </source>
</evidence>
<keyword evidence="7" id="KW-0449">Lipoprotein</keyword>
<dbReference type="EMBL" id="CDGJ01000139">
    <property type="protein sequence ID" value="CEJ09675.1"/>
    <property type="molecule type" value="Genomic_DNA"/>
</dbReference>
<dbReference type="RefSeq" id="WP_240986558.1">
    <property type="nucleotide sequence ID" value="NZ_CDGJ01000139.1"/>
</dbReference>
<reference evidence="11" key="1">
    <citation type="submission" date="2014-11" db="EMBL/GenBank/DDBJ databases">
        <authorList>
            <person name="Hornung B.V."/>
        </authorList>
    </citation>
    <scope>NUCLEOTIDE SEQUENCE</scope>
    <source>
        <strain evidence="11">INE</strain>
    </source>
</reference>
<evidence type="ECO:0000256" key="4">
    <source>
        <dbReference type="ARBA" id="ARBA00022729"/>
    </source>
</evidence>
<protein>
    <submittedName>
        <fullName evidence="10 11">Germination protein, Ger(X)C</fullName>
    </submittedName>
</protein>
<dbReference type="Pfam" id="PF25198">
    <property type="entry name" value="Spore_GerAC_N"/>
    <property type="match status" value="1"/>
</dbReference>
<feature type="domain" description="Spore germination GerAC-like C-terminal" evidence="8">
    <location>
        <begin position="220"/>
        <end position="386"/>
    </location>
</feature>
<comment type="subcellular location">
    <subcellularLocation>
        <location evidence="1">Membrane</location>
        <topology evidence="1">Lipid-anchor</topology>
    </subcellularLocation>
</comment>
<dbReference type="Proteomes" id="UP001071230">
    <property type="component" value="Unassembled WGS sequence"/>
</dbReference>
<name>A0A8S0WIG7_9FIRM</name>
<evidence type="ECO:0000259" key="9">
    <source>
        <dbReference type="Pfam" id="PF25198"/>
    </source>
</evidence>
<accession>A0A8S0WIG7</accession>
<evidence type="ECO:0000256" key="3">
    <source>
        <dbReference type="ARBA" id="ARBA00022544"/>
    </source>
</evidence>
<evidence type="ECO:0000256" key="2">
    <source>
        <dbReference type="ARBA" id="ARBA00007886"/>
    </source>
</evidence>